<dbReference type="PIRSF" id="PIRSF021308">
    <property type="entry name" value="UCP021308"/>
    <property type="match status" value="1"/>
</dbReference>
<dbReference type="Gene3D" id="3.40.5.90">
    <property type="entry name" value="CDGSH iron-sulfur domain, mitoNEET-type"/>
    <property type="match status" value="1"/>
</dbReference>
<feature type="domain" description="YdhG-like" evidence="1">
    <location>
        <begin position="20"/>
        <end position="117"/>
    </location>
</feature>
<dbReference type="Pfam" id="PF13376">
    <property type="entry name" value="OmdA"/>
    <property type="match status" value="1"/>
</dbReference>
<dbReference type="Pfam" id="PF08818">
    <property type="entry name" value="DUF1801"/>
    <property type="match status" value="1"/>
</dbReference>
<dbReference type="RefSeq" id="WP_336483687.1">
    <property type="nucleotide sequence ID" value="NZ_JBAWSV010000007.1"/>
</dbReference>
<dbReference type="InterPro" id="IPR042216">
    <property type="entry name" value="MitoNEET_CISD"/>
</dbReference>
<dbReference type="Gene3D" id="3.90.1150.200">
    <property type="match status" value="1"/>
</dbReference>
<accession>A0ABU8G026</accession>
<proteinExistence type="predicted"/>
<dbReference type="SUPFAM" id="SSF159888">
    <property type="entry name" value="YdhG-like"/>
    <property type="match status" value="1"/>
</dbReference>
<keyword evidence="3" id="KW-1185">Reference proteome</keyword>
<evidence type="ECO:0000313" key="3">
    <source>
        <dbReference type="Proteomes" id="UP001367922"/>
    </source>
</evidence>
<evidence type="ECO:0000313" key="2">
    <source>
        <dbReference type="EMBL" id="MEI4831620.1"/>
    </source>
</evidence>
<dbReference type="InterPro" id="IPR016786">
    <property type="entry name" value="YdeI_bac"/>
</dbReference>
<dbReference type="InterPro" id="IPR014922">
    <property type="entry name" value="YdhG-like"/>
</dbReference>
<protein>
    <submittedName>
        <fullName evidence="2">YdeI/OmpD-associated family protein</fullName>
    </submittedName>
</protein>
<organism evidence="2 3">
    <name type="scientific">Bacillus yunxiaonensis</name>
    <dbReference type="NCBI Taxonomy" id="3127665"/>
    <lineage>
        <taxon>Bacteria</taxon>
        <taxon>Bacillati</taxon>
        <taxon>Bacillota</taxon>
        <taxon>Bacilli</taxon>
        <taxon>Bacillales</taxon>
        <taxon>Bacillaceae</taxon>
        <taxon>Bacillus</taxon>
    </lineage>
</organism>
<sequence length="221" mass="25913">MTNSRMNPKVDEFLSKTEKWKEEYEKLRNIVLDCELTEEFKWMHPCYTFEKKNIVLIHGFKEYCALSFHKGSLLQDTHGILIQQTENVQAGRQIRFTNVQEIVEMEAILKSYIYEAIEVEKAGLKVKKKEHKEFIIPEELQNKFDEMPTFKTAFESLTPGRQRAYILYFSGAKQSKTRESRIEKYIQRILDGKGLNDCTCGLSQKQPNCDGSHKLLDKKNC</sequence>
<reference evidence="2 3" key="1">
    <citation type="submission" date="2024-01" db="EMBL/GenBank/DDBJ databases">
        <title>Seven novel Bacillus-like species.</title>
        <authorList>
            <person name="Liu G."/>
        </authorList>
    </citation>
    <scope>NUCLEOTIDE SEQUENCE [LARGE SCALE GENOMIC DNA]</scope>
    <source>
        <strain evidence="2 3">FJAT-53711</strain>
    </source>
</reference>
<gene>
    <name evidence="2" type="ORF">WAX78_19515</name>
</gene>
<evidence type="ECO:0000259" key="1">
    <source>
        <dbReference type="Pfam" id="PF08818"/>
    </source>
</evidence>
<name>A0ABU8G026_9BACI</name>
<comment type="caution">
    <text evidence="2">The sequence shown here is derived from an EMBL/GenBank/DDBJ whole genome shotgun (WGS) entry which is preliminary data.</text>
</comment>
<dbReference type="Proteomes" id="UP001367922">
    <property type="component" value="Unassembled WGS sequence"/>
</dbReference>
<dbReference type="EMBL" id="JBAWSV010000007">
    <property type="protein sequence ID" value="MEI4831620.1"/>
    <property type="molecule type" value="Genomic_DNA"/>
</dbReference>